<proteinExistence type="predicted"/>
<comment type="caution">
    <text evidence="1">The sequence shown here is derived from an EMBL/GenBank/DDBJ whole genome shotgun (WGS) entry which is preliminary data.</text>
</comment>
<accession>A0A069SJQ7</accession>
<evidence type="ECO:0000313" key="1">
    <source>
        <dbReference type="EMBL" id="KDS54649.1"/>
    </source>
</evidence>
<gene>
    <name evidence="1" type="ORF">M099_1747</name>
</gene>
<name>A0A069SJQ7_PHOVU</name>
<organism evidence="1 2">
    <name type="scientific">Phocaeicola vulgatus str. 3975 RP4</name>
    <dbReference type="NCBI Taxonomy" id="1339352"/>
    <lineage>
        <taxon>Bacteria</taxon>
        <taxon>Pseudomonadati</taxon>
        <taxon>Bacteroidota</taxon>
        <taxon>Bacteroidia</taxon>
        <taxon>Bacteroidales</taxon>
        <taxon>Bacteroidaceae</taxon>
        <taxon>Phocaeicola</taxon>
    </lineage>
</organism>
<protein>
    <submittedName>
        <fullName evidence="1">Uncharacterized protein</fullName>
    </submittedName>
</protein>
<dbReference type="PATRIC" id="fig|1339352.3.peg.1696"/>
<sequence>MAFNIPLQNWLFHSADEVVRYHAVTDLYNSSNPQLSP</sequence>
<dbReference type="EMBL" id="JNHM01000020">
    <property type="protein sequence ID" value="KDS54649.1"/>
    <property type="molecule type" value="Genomic_DNA"/>
</dbReference>
<reference evidence="1 2" key="1">
    <citation type="submission" date="2014-04" db="EMBL/GenBank/DDBJ databases">
        <authorList>
            <person name="Sears C."/>
            <person name="Carroll K."/>
            <person name="Sack B.R."/>
            <person name="Qadri F."/>
            <person name="Myers L.L."/>
            <person name="Chung G.-T."/>
            <person name="Escheverria P."/>
            <person name="Fraser C.M."/>
            <person name="Sadzewicz L."/>
            <person name="Shefchek K.A."/>
            <person name="Tallon L."/>
            <person name="Das S.P."/>
            <person name="Daugherty S."/>
            <person name="Mongodin E.F."/>
        </authorList>
    </citation>
    <scope>NUCLEOTIDE SEQUENCE [LARGE SCALE GENOMIC DNA]</scope>
    <source>
        <strain evidence="1 2">3975 RP4</strain>
    </source>
</reference>
<dbReference type="Proteomes" id="UP000027661">
    <property type="component" value="Unassembled WGS sequence"/>
</dbReference>
<dbReference type="AlphaFoldDB" id="A0A069SJQ7"/>
<evidence type="ECO:0000313" key="2">
    <source>
        <dbReference type="Proteomes" id="UP000027661"/>
    </source>
</evidence>